<dbReference type="RefSeq" id="WP_040417867.1">
    <property type="nucleotide sequence ID" value="NZ_BJYV01000001.1"/>
</dbReference>
<proteinExistence type="predicted"/>
<gene>
    <name evidence="1" type="ORF">CQA01_01210</name>
</gene>
<evidence type="ECO:0008006" key="3">
    <source>
        <dbReference type="Google" id="ProtNLM"/>
    </source>
</evidence>
<accession>A0A512C688</accession>
<dbReference type="EMBL" id="BJYV01000001">
    <property type="protein sequence ID" value="GEO19587.1"/>
    <property type="molecule type" value="Genomic_DNA"/>
</dbReference>
<evidence type="ECO:0000313" key="2">
    <source>
        <dbReference type="Proteomes" id="UP000321301"/>
    </source>
</evidence>
<name>A0A512C688_9BACT</name>
<dbReference type="Proteomes" id="UP000321301">
    <property type="component" value="Unassembled WGS sequence"/>
</dbReference>
<dbReference type="Pfam" id="PF15869">
    <property type="entry name" value="TolB_like"/>
    <property type="match status" value="1"/>
</dbReference>
<organism evidence="1 2">
    <name type="scientific">Cyclobacterium qasimii</name>
    <dbReference type="NCBI Taxonomy" id="1350429"/>
    <lineage>
        <taxon>Bacteria</taxon>
        <taxon>Pseudomonadati</taxon>
        <taxon>Bacteroidota</taxon>
        <taxon>Cytophagia</taxon>
        <taxon>Cytophagales</taxon>
        <taxon>Cyclobacteriaceae</taxon>
        <taxon>Cyclobacterium</taxon>
    </lineage>
</organism>
<sequence>MRTLAISIGFLLTLFSCSEKSNKNKVYISDTTEKIKGERISAINDDNGLVEIYSIDSMVVLHDRTAEGIFQFYSNKGFKKTFSFGKFGEGPEEFGSMPDIIPSSIKNYGKDGFGFTVHDVNKRVIKEYSLKDIFQNNDVPKETYRVNEKILGGFELSFLPNNTIIGKDHINGEGNFFIFNEDSQTKHWTNYFPDLPDVNFNTKKPIAYDSFLSINEEVGVIVQSMKYFNRLNFYDLEGVFRNSILIGDEVMPDFSTDTNLLIPGGVITFTVDMFLSDNFIYLLYANVETGKMFQEEADENNSFKVLQFDFEGQLINEFNLDRQLFSFVIDDQENLMGLSFEEGVIRLIKYSL</sequence>
<dbReference type="PROSITE" id="PS51257">
    <property type="entry name" value="PROKAR_LIPOPROTEIN"/>
    <property type="match status" value="1"/>
</dbReference>
<keyword evidence="2" id="KW-1185">Reference proteome</keyword>
<dbReference type="AlphaFoldDB" id="A0A512C688"/>
<comment type="caution">
    <text evidence="1">The sequence shown here is derived from an EMBL/GenBank/DDBJ whole genome shotgun (WGS) entry which is preliminary data.</text>
</comment>
<reference evidence="1 2" key="1">
    <citation type="submission" date="2019-07" db="EMBL/GenBank/DDBJ databases">
        <title>Whole genome shotgun sequence of Cyclobacterium qasimii NBRC 106168.</title>
        <authorList>
            <person name="Hosoyama A."/>
            <person name="Uohara A."/>
            <person name="Ohji S."/>
            <person name="Ichikawa N."/>
        </authorList>
    </citation>
    <scope>NUCLEOTIDE SEQUENCE [LARGE SCALE GENOMIC DNA]</scope>
    <source>
        <strain evidence="1 2">NBRC 106168</strain>
    </source>
</reference>
<evidence type="ECO:0000313" key="1">
    <source>
        <dbReference type="EMBL" id="GEO19587.1"/>
    </source>
</evidence>
<protein>
    <recommendedName>
        <fullName evidence="3">Lipoprotein</fullName>
    </recommendedName>
</protein>